<reference evidence="1 2" key="1">
    <citation type="submission" date="2014-04" db="EMBL/GenBank/DDBJ databases">
        <authorList>
            <consortium name="DOE Joint Genome Institute"/>
            <person name="Kuo A."/>
            <person name="Kohler A."/>
            <person name="Nagy L.G."/>
            <person name="Floudas D."/>
            <person name="Copeland A."/>
            <person name="Barry K.W."/>
            <person name="Cichocki N."/>
            <person name="Veneault-Fourrey C."/>
            <person name="LaButti K."/>
            <person name="Lindquist E.A."/>
            <person name="Lipzen A."/>
            <person name="Lundell T."/>
            <person name="Morin E."/>
            <person name="Murat C."/>
            <person name="Sun H."/>
            <person name="Tunlid A."/>
            <person name="Henrissat B."/>
            <person name="Grigoriev I.V."/>
            <person name="Hibbett D.S."/>
            <person name="Martin F."/>
            <person name="Nordberg H.P."/>
            <person name="Cantor M.N."/>
            <person name="Hua S.X."/>
        </authorList>
    </citation>
    <scope>NUCLEOTIDE SEQUENCE [LARGE SCALE GENOMIC DNA]</scope>
    <source>
        <strain evidence="1 2">Foug A</strain>
    </source>
</reference>
<sequence>MSVILPVTTDTLPTNVPKLDIKGANWAIFSLRFQVAVEAKELWSHFDGTSLCPVAMEVTASDGTVTTTPPDADELAKWLKSENLAKHLLTQRVPDSTALRIRNLPNVASMWNEIVREYTEKGAYAQTDLRTKFLESQCPAEGDVRQFLDDLRTKRDELAAVGVLIEEKDYRSTIIQSLP</sequence>
<name>A0A0C2ZIX5_9AGAM</name>
<protein>
    <submittedName>
        <fullName evidence="1">Uncharacterized protein</fullName>
    </submittedName>
</protein>
<gene>
    <name evidence="1" type="ORF">SCLCIDRAFT_43906</name>
</gene>
<dbReference type="OrthoDB" id="3263038at2759"/>
<dbReference type="Proteomes" id="UP000053989">
    <property type="component" value="Unassembled WGS sequence"/>
</dbReference>
<accession>A0A0C2ZIX5</accession>
<keyword evidence="2" id="KW-1185">Reference proteome</keyword>
<feature type="non-terminal residue" evidence="1">
    <location>
        <position position="179"/>
    </location>
</feature>
<reference evidence="2" key="2">
    <citation type="submission" date="2015-01" db="EMBL/GenBank/DDBJ databases">
        <title>Evolutionary Origins and Diversification of the Mycorrhizal Mutualists.</title>
        <authorList>
            <consortium name="DOE Joint Genome Institute"/>
            <consortium name="Mycorrhizal Genomics Consortium"/>
            <person name="Kohler A."/>
            <person name="Kuo A."/>
            <person name="Nagy L.G."/>
            <person name="Floudas D."/>
            <person name="Copeland A."/>
            <person name="Barry K.W."/>
            <person name="Cichocki N."/>
            <person name="Veneault-Fourrey C."/>
            <person name="LaButti K."/>
            <person name="Lindquist E.A."/>
            <person name="Lipzen A."/>
            <person name="Lundell T."/>
            <person name="Morin E."/>
            <person name="Murat C."/>
            <person name="Riley R."/>
            <person name="Ohm R."/>
            <person name="Sun H."/>
            <person name="Tunlid A."/>
            <person name="Henrissat B."/>
            <person name="Grigoriev I.V."/>
            <person name="Hibbett D.S."/>
            <person name="Martin F."/>
        </authorList>
    </citation>
    <scope>NUCLEOTIDE SEQUENCE [LARGE SCALE GENOMIC DNA]</scope>
    <source>
        <strain evidence="2">Foug A</strain>
    </source>
</reference>
<dbReference type="AlphaFoldDB" id="A0A0C2ZIX5"/>
<dbReference type="Pfam" id="PF14223">
    <property type="entry name" value="Retrotran_gag_2"/>
    <property type="match status" value="1"/>
</dbReference>
<organism evidence="1 2">
    <name type="scientific">Scleroderma citrinum Foug A</name>
    <dbReference type="NCBI Taxonomy" id="1036808"/>
    <lineage>
        <taxon>Eukaryota</taxon>
        <taxon>Fungi</taxon>
        <taxon>Dikarya</taxon>
        <taxon>Basidiomycota</taxon>
        <taxon>Agaricomycotina</taxon>
        <taxon>Agaricomycetes</taxon>
        <taxon>Agaricomycetidae</taxon>
        <taxon>Boletales</taxon>
        <taxon>Sclerodermatineae</taxon>
        <taxon>Sclerodermataceae</taxon>
        <taxon>Scleroderma</taxon>
    </lineage>
</organism>
<dbReference type="EMBL" id="KN822202">
    <property type="protein sequence ID" value="KIM52707.1"/>
    <property type="molecule type" value="Genomic_DNA"/>
</dbReference>
<evidence type="ECO:0000313" key="1">
    <source>
        <dbReference type="EMBL" id="KIM52707.1"/>
    </source>
</evidence>
<proteinExistence type="predicted"/>
<dbReference type="InParanoid" id="A0A0C2ZIX5"/>
<dbReference type="STRING" id="1036808.A0A0C2ZIX5"/>
<dbReference type="HOGENOM" id="CLU_078575_1_2_1"/>
<evidence type="ECO:0000313" key="2">
    <source>
        <dbReference type="Proteomes" id="UP000053989"/>
    </source>
</evidence>